<dbReference type="EMBL" id="CP091521">
    <property type="protein sequence ID" value="UOP04214.1"/>
    <property type="molecule type" value="Genomic_DNA"/>
</dbReference>
<evidence type="ECO:0000313" key="3">
    <source>
        <dbReference type="Proteomes" id="UP000831534"/>
    </source>
</evidence>
<dbReference type="SUPFAM" id="SSF53474">
    <property type="entry name" value="alpha/beta-Hydrolases"/>
    <property type="match status" value="1"/>
</dbReference>
<dbReference type="Pfam" id="PF01738">
    <property type="entry name" value="DLH"/>
    <property type="match status" value="1"/>
</dbReference>
<dbReference type="GO" id="GO:0016787">
    <property type="term" value="F:hydrolase activity"/>
    <property type="evidence" value="ECO:0007669"/>
    <property type="project" value="UniProtKB-KW"/>
</dbReference>
<dbReference type="InterPro" id="IPR050261">
    <property type="entry name" value="FrsA_esterase"/>
</dbReference>
<evidence type="ECO:0000313" key="2">
    <source>
        <dbReference type="EMBL" id="UOP04214.1"/>
    </source>
</evidence>
<dbReference type="Proteomes" id="UP000831534">
    <property type="component" value="Chromosome"/>
</dbReference>
<dbReference type="InterPro" id="IPR029058">
    <property type="entry name" value="AB_hydrolase_fold"/>
</dbReference>
<keyword evidence="2" id="KW-0378">Hydrolase</keyword>
<gene>
    <name evidence="2" type="ORF">LVJ77_07230</name>
</gene>
<dbReference type="PANTHER" id="PTHR22946:SF0">
    <property type="entry name" value="DIENELACTONE HYDROLASE DOMAIN-CONTAINING PROTEIN"/>
    <property type="match status" value="1"/>
</dbReference>
<dbReference type="PANTHER" id="PTHR22946">
    <property type="entry name" value="DIENELACTONE HYDROLASE DOMAIN-CONTAINING PROTEIN-RELATED"/>
    <property type="match status" value="1"/>
</dbReference>
<name>A0A8T9MT01_9NEIS</name>
<dbReference type="AlphaFoldDB" id="A0A8T9MT01"/>
<dbReference type="EC" id="3.1.-.-" evidence="2"/>
<keyword evidence="3" id="KW-1185">Reference proteome</keyword>
<reference evidence="2" key="2">
    <citation type="submission" date="2024-09" db="EMBL/GenBank/DDBJ databases">
        <authorList>
            <person name="Veyrier F.J."/>
        </authorList>
    </citation>
    <scope>NUCLEOTIDE SEQUENCE</scope>
    <source>
        <strain evidence="2">17694</strain>
    </source>
</reference>
<accession>A0A8T9MT01</accession>
<dbReference type="RefSeq" id="WP_027009615.1">
    <property type="nucleotide sequence ID" value="NZ_CP091521.1"/>
</dbReference>
<dbReference type="Gene3D" id="3.40.50.1820">
    <property type="entry name" value="alpha/beta hydrolase"/>
    <property type="match status" value="1"/>
</dbReference>
<feature type="domain" description="Dienelactone hydrolase" evidence="1">
    <location>
        <begin position="20"/>
        <end position="240"/>
    </location>
</feature>
<dbReference type="InterPro" id="IPR002925">
    <property type="entry name" value="Dienelactn_hydro"/>
</dbReference>
<organism evidence="2 3">
    <name type="scientific">Conchiformibius kuhniae</name>
    <dbReference type="NCBI Taxonomy" id="211502"/>
    <lineage>
        <taxon>Bacteria</taxon>
        <taxon>Pseudomonadati</taxon>
        <taxon>Pseudomonadota</taxon>
        <taxon>Betaproteobacteria</taxon>
        <taxon>Neisseriales</taxon>
        <taxon>Neisseriaceae</taxon>
        <taxon>Conchiformibius</taxon>
    </lineage>
</organism>
<protein>
    <submittedName>
        <fullName evidence="2">Dienelactone hydrolase family protein</fullName>
        <ecNumber evidence="2">3.1.-.-</ecNumber>
    </submittedName>
</protein>
<dbReference type="KEGG" id="ckh:LVJ77_07230"/>
<sequence>MDARHLNYTAQDGTQLHSRLYLPANTDQAHAGVLVFPEWWGVGEHVLHSAERLAHSGYAALAVDLYGNGLLTDKAEEANRHMSHLLSHPEKLVERCDLALAALRHADNVDGTRIAAIGFCFGGRVVLDMARRGADVNAVASFHGILATDTPARAGAVKAAILVEHAGGDSMVGMDDVAAFRAEMDAAGADYRIDVFEHAKHGFTNPQATANGERNGVDLAYNADAAADAWVNMLAFFGKHL</sequence>
<reference evidence="2" key="1">
    <citation type="journal article" date="2022" name="Res Sq">
        <title>Evolution of multicellular longitudinally dividing oral cavity symbionts (Neisseriaceae).</title>
        <authorList>
            <person name="Nyongesa S."/>
            <person name="Weber P."/>
            <person name="Bernet E."/>
            <person name="Pullido F."/>
            <person name="Nieckarz M."/>
            <person name="Delaby M."/>
            <person name="Nieves C."/>
            <person name="Viehboeck T."/>
            <person name="Krause N."/>
            <person name="Rivera-Millot A."/>
            <person name="Nakamura A."/>
            <person name="Vischer N."/>
            <person name="VanNieuwenhze M."/>
            <person name="Brun Y."/>
            <person name="Cava F."/>
            <person name="Bulgheresi S."/>
            <person name="Veyrier F."/>
        </authorList>
    </citation>
    <scope>NUCLEOTIDE SEQUENCE</scope>
    <source>
        <strain evidence="2">17694</strain>
    </source>
</reference>
<proteinExistence type="predicted"/>
<evidence type="ECO:0000259" key="1">
    <source>
        <dbReference type="Pfam" id="PF01738"/>
    </source>
</evidence>